<comment type="caution">
    <text evidence="1">The sequence shown here is derived from an EMBL/GenBank/DDBJ whole genome shotgun (WGS) entry which is preliminary data.</text>
</comment>
<keyword evidence="2" id="KW-1185">Reference proteome</keyword>
<name>A0A511N3R8_DEIC1</name>
<proteinExistence type="predicted"/>
<gene>
    <name evidence="1" type="ORF">DC3_31480</name>
</gene>
<evidence type="ECO:0000313" key="1">
    <source>
        <dbReference type="EMBL" id="GEM47513.1"/>
    </source>
</evidence>
<dbReference type="OrthoDB" id="55894at2"/>
<accession>A0A511N3R8</accession>
<dbReference type="EMBL" id="BJXB01000013">
    <property type="protein sequence ID" value="GEM47513.1"/>
    <property type="molecule type" value="Genomic_DNA"/>
</dbReference>
<dbReference type="AlphaFoldDB" id="A0A511N3R8"/>
<reference evidence="1 2" key="1">
    <citation type="submission" date="2019-07" db="EMBL/GenBank/DDBJ databases">
        <title>Whole genome shotgun sequence of Deinococcus cellulosilyticus NBRC 106333.</title>
        <authorList>
            <person name="Hosoyama A."/>
            <person name="Uohara A."/>
            <person name="Ohji S."/>
            <person name="Ichikawa N."/>
        </authorList>
    </citation>
    <scope>NUCLEOTIDE SEQUENCE [LARGE SCALE GENOMIC DNA]</scope>
    <source>
        <strain evidence="1 2">NBRC 106333</strain>
    </source>
</reference>
<sequence>MSTQKRIEQYLNQATRGLWGKQRMAVRQELHSHIFERMQHHLAFGVSADEALARALQALGKPAEINAGLLKTHTLPVVTRSLLIAGLMGGLLVSQAHNQKMVGFHQKMKLCTISTCSEGPITYFEADGLMKTLREQNVPATLRVEPDGGALLLLPEMHSTYFSPLNTVQKDGKIYLSFDELVTSLSIETAFNIRHLKNPEITFNTTTFRVGDEKHPFDATSTYRHLIAPSIYNQTGATVVWGPAASAIQTHALNIRRPAAAEGEVYALLQPAPANLYNTSVFEKAYTLQFSEVQKGTLHFKSATPQVNFTTLDARKPGSVVLKITGKINYWKSLPPYEVVQPSENHIFYP</sequence>
<dbReference type="RefSeq" id="WP_146885808.1">
    <property type="nucleotide sequence ID" value="NZ_BJXB01000013.1"/>
</dbReference>
<dbReference type="Proteomes" id="UP000321306">
    <property type="component" value="Unassembled WGS sequence"/>
</dbReference>
<evidence type="ECO:0000313" key="2">
    <source>
        <dbReference type="Proteomes" id="UP000321306"/>
    </source>
</evidence>
<organism evidence="1 2">
    <name type="scientific">Deinococcus cellulosilyticus (strain DSM 18568 / NBRC 106333 / KACC 11606 / 5516J-15)</name>
    <dbReference type="NCBI Taxonomy" id="1223518"/>
    <lineage>
        <taxon>Bacteria</taxon>
        <taxon>Thermotogati</taxon>
        <taxon>Deinococcota</taxon>
        <taxon>Deinococci</taxon>
        <taxon>Deinococcales</taxon>
        <taxon>Deinococcaceae</taxon>
        <taxon>Deinococcus</taxon>
    </lineage>
</organism>
<protein>
    <submittedName>
        <fullName evidence="1">Uncharacterized protein</fullName>
    </submittedName>
</protein>